<dbReference type="Pfam" id="PF07727">
    <property type="entry name" value="RVT_2"/>
    <property type="match status" value="1"/>
</dbReference>
<dbReference type="InterPro" id="IPR013103">
    <property type="entry name" value="RVT_2"/>
</dbReference>
<organism evidence="3 4">
    <name type="scientific">Tanacetum coccineum</name>
    <dbReference type="NCBI Taxonomy" id="301880"/>
    <lineage>
        <taxon>Eukaryota</taxon>
        <taxon>Viridiplantae</taxon>
        <taxon>Streptophyta</taxon>
        <taxon>Embryophyta</taxon>
        <taxon>Tracheophyta</taxon>
        <taxon>Spermatophyta</taxon>
        <taxon>Magnoliopsida</taxon>
        <taxon>eudicotyledons</taxon>
        <taxon>Gunneridae</taxon>
        <taxon>Pentapetalae</taxon>
        <taxon>asterids</taxon>
        <taxon>campanulids</taxon>
        <taxon>Asterales</taxon>
        <taxon>Asteraceae</taxon>
        <taxon>Asteroideae</taxon>
        <taxon>Anthemideae</taxon>
        <taxon>Anthemidinae</taxon>
        <taxon>Tanacetum</taxon>
    </lineage>
</organism>
<dbReference type="PANTHER" id="PTHR11439">
    <property type="entry name" value="GAG-POL-RELATED RETROTRANSPOSON"/>
    <property type="match status" value="1"/>
</dbReference>
<protein>
    <submittedName>
        <fullName evidence="3">Retrovirus-related pol polyprotein from transposon TNT 1-94</fullName>
    </submittedName>
</protein>
<feature type="compositionally biased region" description="Polar residues" evidence="1">
    <location>
        <begin position="569"/>
        <end position="585"/>
    </location>
</feature>
<proteinExistence type="predicted"/>
<feature type="region of interest" description="Disordered" evidence="1">
    <location>
        <begin position="850"/>
        <end position="974"/>
    </location>
</feature>
<feature type="compositionally biased region" description="Polar residues" evidence="1">
    <location>
        <begin position="877"/>
        <end position="896"/>
    </location>
</feature>
<dbReference type="Proteomes" id="UP001151760">
    <property type="component" value="Unassembled WGS sequence"/>
</dbReference>
<keyword evidence="4" id="KW-1185">Reference proteome</keyword>
<feature type="region of interest" description="Disordered" evidence="1">
    <location>
        <begin position="566"/>
        <end position="585"/>
    </location>
</feature>
<evidence type="ECO:0000259" key="2">
    <source>
        <dbReference type="Pfam" id="PF07727"/>
    </source>
</evidence>
<evidence type="ECO:0000313" key="3">
    <source>
        <dbReference type="EMBL" id="GJT99498.1"/>
    </source>
</evidence>
<sequence>METIHIQFDELTEHMAPMHISSGPQTILMTLGQINSGFVPNPVPAAPYVPSTNKHLDNLFQPMFDEYFEPPSVERPIPPAPTVKVLIVLVDTPSSTTIDQDAPSIIGPTFEDNPFAQADNDPYVNPFALEPGSKESSSGDVSIVVSNELIQPHDHLAKWTKDHPMDNVIVKLDEYGDVLKNKAWLVAKGYHQEDGIDFEESFVPVARIEAIRIFIANAASKNMTIYQMDVKAAFLNGELKEEVYKALRAWYDTLSRFLLENKFSNGVVDPIPRGIFINQSKYALEILKKYGMDSCDPVDTPMVDRSKLDEDPLGIPLDQTRYQASPTKKHLEAIKRVFWYLRGTINWGLWYLKDTFMALMAYADADHAGKTSSSDKPRHPALQILWCVVTGTNIYYAELIWEEFMQAIKNFFFDMANINIPTKKPKHPIIPYCRFTKLIIYYLGSRYNIHRRPQSPVHIMADDYPLGNLKFVSKGGVDEVFGMPIPKDLITSAIQNSEYYKKYLEMAAPPIGGVAVRKPDSGITQKLPVVEGNGKGIVSDEKAAQSLLDLQKPKKKSITDQYIFHRRTPATQDASTGPSTQPQDDTFANVVYDTLSPADSTNDADNVADMELSTSKEDTEILNVDEEHGEEVSHTVALDERTVELDEGQAGSDPNKTPESQPPPEREFMKEDQAGSDPGQSYVAQAGPNPEHMYEDFIAIDYHAIHESLKLTTEEQVHIENLPSSLGTLSSMKNLDDAFTFATTATTITLPPPPPPPPQPPLPQSTTYLDLATSVNEVVKKAVHNALQAPLRERCRDLFEDQIKEILHDRMFESNSYRSHPGHTALYEALEVSMQHDNNDELHEALATSCKRRRNDQDPFLPPLKDFDQTKKKRQDSGASASKQPLVQKSSALNTSDTREAPCSSSKQKPASPSKQPINDNPSPEDMHLSESEDTGPAHLPKIKTRPDWLKLVQEEDTPETPEPEWVIPPNDLHETKNNWVDALDKMYKDPEEYKLLRKTRDMGSFIK</sequence>
<feature type="compositionally biased region" description="Basic and acidic residues" evidence="1">
    <location>
        <begin position="630"/>
        <end position="644"/>
    </location>
</feature>
<feature type="compositionally biased region" description="Low complexity" evidence="1">
    <location>
        <begin position="901"/>
        <end position="917"/>
    </location>
</feature>
<gene>
    <name evidence="3" type="ORF">Tco_1109837</name>
</gene>
<accession>A0ABQ5IH58</accession>
<feature type="region of interest" description="Disordered" evidence="1">
    <location>
        <begin position="625"/>
        <end position="688"/>
    </location>
</feature>
<evidence type="ECO:0000313" key="4">
    <source>
        <dbReference type="Proteomes" id="UP001151760"/>
    </source>
</evidence>
<dbReference type="EMBL" id="BQNB010020777">
    <property type="protein sequence ID" value="GJT99498.1"/>
    <property type="molecule type" value="Genomic_DNA"/>
</dbReference>
<name>A0ABQ5IH58_9ASTR</name>
<reference evidence="3" key="1">
    <citation type="journal article" date="2022" name="Int. J. Mol. Sci.">
        <title>Draft Genome of Tanacetum Coccineum: Genomic Comparison of Closely Related Tanacetum-Family Plants.</title>
        <authorList>
            <person name="Yamashiro T."/>
            <person name="Shiraishi A."/>
            <person name="Nakayama K."/>
            <person name="Satake H."/>
        </authorList>
    </citation>
    <scope>NUCLEOTIDE SEQUENCE</scope>
</reference>
<evidence type="ECO:0000256" key="1">
    <source>
        <dbReference type="SAM" id="MobiDB-lite"/>
    </source>
</evidence>
<feature type="domain" description="Reverse transcriptase Ty1/copia-type" evidence="2">
    <location>
        <begin position="174"/>
        <end position="244"/>
    </location>
</feature>
<dbReference type="PANTHER" id="PTHR11439:SF483">
    <property type="entry name" value="PEPTIDE SYNTHASE GLIP-LIKE, PUTATIVE (AFU_ORTHOLOGUE AFUA_3G12920)-RELATED"/>
    <property type="match status" value="1"/>
</dbReference>
<reference evidence="3" key="2">
    <citation type="submission" date="2022-01" db="EMBL/GenBank/DDBJ databases">
        <authorList>
            <person name="Yamashiro T."/>
            <person name="Shiraishi A."/>
            <person name="Satake H."/>
            <person name="Nakayama K."/>
        </authorList>
    </citation>
    <scope>NUCLEOTIDE SEQUENCE</scope>
</reference>
<comment type="caution">
    <text evidence="3">The sequence shown here is derived from an EMBL/GenBank/DDBJ whole genome shotgun (WGS) entry which is preliminary data.</text>
</comment>
<feature type="compositionally biased region" description="Basic and acidic residues" evidence="1">
    <location>
        <begin position="664"/>
        <end position="673"/>
    </location>
</feature>